<dbReference type="EMBL" id="JAUHHV010000009">
    <property type="protein sequence ID" value="KAK1413700.1"/>
    <property type="molecule type" value="Genomic_DNA"/>
</dbReference>
<comment type="caution">
    <text evidence="1">The sequence shown here is derived from an EMBL/GenBank/DDBJ whole genome shotgun (WGS) entry which is preliminary data.</text>
</comment>
<dbReference type="AlphaFoldDB" id="A0AAD8NF66"/>
<keyword evidence="2" id="KW-1185">Reference proteome</keyword>
<accession>A0AAD8NF66</accession>
<reference evidence="1" key="1">
    <citation type="journal article" date="2023" name="bioRxiv">
        <title>Improved chromosome-level genome assembly for marigold (Tagetes erecta).</title>
        <authorList>
            <person name="Jiang F."/>
            <person name="Yuan L."/>
            <person name="Wang S."/>
            <person name="Wang H."/>
            <person name="Xu D."/>
            <person name="Wang A."/>
            <person name="Fan W."/>
        </authorList>
    </citation>
    <scope>NUCLEOTIDE SEQUENCE</scope>
    <source>
        <strain evidence="1">WSJ</strain>
        <tissue evidence="1">Leaf</tissue>
    </source>
</reference>
<proteinExistence type="predicted"/>
<dbReference type="Proteomes" id="UP001229421">
    <property type="component" value="Unassembled WGS sequence"/>
</dbReference>
<gene>
    <name evidence="1" type="ORF">QVD17_35477</name>
</gene>
<protein>
    <submittedName>
        <fullName evidence="1">Uncharacterized protein</fullName>
    </submittedName>
</protein>
<evidence type="ECO:0000313" key="1">
    <source>
        <dbReference type="EMBL" id="KAK1413700.1"/>
    </source>
</evidence>
<name>A0AAD8NF66_TARER</name>
<organism evidence="1 2">
    <name type="scientific">Tagetes erecta</name>
    <name type="common">African marigold</name>
    <dbReference type="NCBI Taxonomy" id="13708"/>
    <lineage>
        <taxon>Eukaryota</taxon>
        <taxon>Viridiplantae</taxon>
        <taxon>Streptophyta</taxon>
        <taxon>Embryophyta</taxon>
        <taxon>Tracheophyta</taxon>
        <taxon>Spermatophyta</taxon>
        <taxon>Magnoliopsida</taxon>
        <taxon>eudicotyledons</taxon>
        <taxon>Gunneridae</taxon>
        <taxon>Pentapetalae</taxon>
        <taxon>asterids</taxon>
        <taxon>campanulids</taxon>
        <taxon>Asterales</taxon>
        <taxon>Asteraceae</taxon>
        <taxon>Asteroideae</taxon>
        <taxon>Heliantheae alliance</taxon>
        <taxon>Tageteae</taxon>
        <taxon>Tagetes</taxon>
    </lineage>
</organism>
<sequence>MFITIVICSGSNSLMIRIFLHNLANGKIMPFLISGCFDNMVIVHSISILEKTTSATSNNGVWTERCDGDIVCWCCCCCCGCCRSNRDDGGRWRWKQSVWNDVDSQLYDLFNQAGQAVSVRVCKDLSTRRSLDQP</sequence>
<evidence type="ECO:0000313" key="2">
    <source>
        <dbReference type="Proteomes" id="UP001229421"/>
    </source>
</evidence>